<comment type="caution">
    <text evidence="14">The sequence shown here is derived from an EMBL/GenBank/DDBJ whole genome shotgun (WGS) entry which is preliminary data.</text>
</comment>
<dbReference type="Pfam" id="PF00001">
    <property type="entry name" value="7tm_1"/>
    <property type="match status" value="1"/>
</dbReference>
<dbReference type="PRINTS" id="PR00663">
    <property type="entry name" value="GALANINR"/>
</dbReference>
<evidence type="ECO:0000256" key="10">
    <source>
        <dbReference type="ARBA" id="ARBA00023224"/>
    </source>
</evidence>
<comment type="subcellular location">
    <subcellularLocation>
        <location evidence="1">Cell membrane</location>
        <topology evidence="1">Multi-pass membrane protein</topology>
    </subcellularLocation>
</comment>
<feature type="transmembrane region" description="Helical" evidence="12">
    <location>
        <begin position="216"/>
        <end position="244"/>
    </location>
</feature>
<evidence type="ECO:0000256" key="7">
    <source>
        <dbReference type="ARBA" id="ARBA00023157"/>
    </source>
</evidence>
<dbReference type="PRINTS" id="PR00237">
    <property type="entry name" value="GPCRRHODOPSN"/>
</dbReference>
<name>A0AAV4AKF3_9GAST</name>
<organism evidence="14 15">
    <name type="scientific">Plakobranchus ocellatus</name>
    <dbReference type="NCBI Taxonomy" id="259542"/>
    <lineage>
        <taxon>Eukaryota</taxon>
        <taxon>Metazoa</taxon>
        <taxon>Spiralia</taxon>
        <taxon>Lophotrochozoa</taxon>
        <taxon>Mollusca</taxon>
        <taxon>Gastropoda</taxon>
        <taxon>Heterobranchia</taxon>
        <taxon>Euthyneura</taxon>
        <taxon>Panpulmonata</taxon>
        <taxon>Sacoglossa</taxon>
        <taxon>Placobranchoidea</taxon>
        <taxon>Plakobranchidae</taxon>
        <taxon>Plakobranchus</taxon>
    </lineage>
</organism>
<dbReference type="EMBL" id="BLXT01004326">
    <property type="protein sequence ID" value="GFO11666.1"/>
    <property type="molecule type" value="Genomic_DNA"/>
</dbReference>
<protein>
    <submittedName>
        <fullName evidence="14">Orphan G-protein coupled receptor 54</fullName>
    </submittedName>
</protein>
<dbReference type="InterPro" id="IPR000276">
    <property type="entry name" value="GPCR_Rhodpsn"/>
</dbReference>
<gene>
    <name evidence="14" type="ORF">PoB_003817100</name>
</gene>
<dbReference type="PROSITE" id="PS50262">
    <property type="entry name" value="G_PROTEIN_RECEP_F1_2"/>
    <property type="match status" value="1"/>
</dbReference>
<evidence type="ECO:0000256" key="9">
    <source>
        <dbReference type="ARBA" id="ARBA00023180"/>
    </source>
</evidence>
<sequence length="396" mass="44270">MAEEDPQPGATYPTTASKVEDKIATVMSNSTVRNATGNSDMLNNTLLQVLVPSIWGIIVVIGALGNIIVIFTMCRRSKGFPRTATNCYIVNVALADLAFILIVVPLTTAAYVSDEWIYGEVMCKLQNYIIYVTLLSTCLTLTAMTIDRYFAIVHPIRSLRRRTPKVAAIICMAIWLTCLALCSPYLQVFEVDRVFTGHVYLTLCKAAWPNGWEKPALVIVVLLTYIIPLTIIVGSYTLILRFLWRHRIGTRKTADCKSEASQAVMGGGTTIANRRKKVAKMVAAVVILFAITWLPIHLFNLCFLFVDNFPRNMPMYYVKIFAHTLSYTGSCVNPFVYTIMGDGFRKAFREALPVCSSSNSPQSMRTHFTRRTVSSTAETRFHEVNDNETKLLKSAV</sequence>
<evidence type="ECO:0000313" key="14">
    <source>
        <dbReference type="EMBL" id="GFO11666.1"/>
    </source>
</evidence>
<evidence type="ECO:0000256" key="1">
    <source>
        <dbReference type="ARBA" id="ARBA00004651"/>
    </source>
</evidence>
<feature type="transmembrane region" description="Helical" evidence="12">
    <location>
        <begin position="282"/>
        <end position="306"/>
    </location>
</feature>
<evidence type="ECO:0000259" key="13">
    <source>
        <dbReference type="PROSITE" id="PS50262"/>
    </source>
</evidence>
<keyword evidence="2" id="KW-1003">Cell membrane</keyword>
<keyword evidence="6 12" id="KW-0472">Membrane</keyword>
<dbReference type="PANTHER" id="PTHR45695">
    <property type="entry name" value="LEUCOKININ RECEPTOR-RELATED"/>
    <property type="match status" value="1"/>
</dbReference>
<keyword evidence="5 11" id="KW-0297">G-protein coupled receptor</keyword>
<feature type="transmembrane region" description="Helical" evidence="12">
    <location>
        <begin position="128"/>
        <end position="146"/>
    </location>
</feature>
<evidence type="ECO:0000256" key="3">
    <source>
        <dbReference type="ARBA" id="ARBA00022692"/>
    </source>
</evidence>
<proteinExistence type="inferred from homology"/>
<dbReference type="AlphaFoldDB" id="A0AAV4AKF3"/>
<dbReference type="PROSITE" id="PS00237">
    <property type="entry name" value="G_PROTEIN_RECEP_F1_1"/>
    <property type="match status" value="1"/>
</dbReference>
<feature type="transmembrane region" description="Helical" evidence="12">
    <location>
        <begin position="166"/>
        <end position="186"/>
    </location>
</feature>
<evidence type="ECO:0000256" key="8">
    <source>
        <dbReference type="ARBA" id="ARBA00023170"/>
    </source>
</evidence>
<dbReference type="SUPFAM" id="SSF81321">
    <property type="entry name" value="Family A G protein-coupled receptor-like"/>
    <property type="match status" value="1"/>
</dbReference>
<feature type="transmembrane region" description="Helical" evidence="12">
    <location>
        <begin position="318"/>
        <end position="340"/>
    </location>
</feature>
<evidence type="ECO:0000256" key="6">
    <source>
        <dbReference type="ARBA" id="ARBA00023136"/>
    </source>
</evidence>
<keyword evidence="9" id="KW-0325">Glycoprotein</keyword>
<dbReference type="PANTHER" id="PTHR45695:SF23">
    <property type="entry name" value="GALANIN-LIKE G-PROTEIN COUPLED RECEPTOR NPR-9"/>
    <property type="match status" value="1"/>
</dbReference>
<keyword evidence="10 11" id="KW-0807">Transducer</keyword>
<keyword evidence="4 12" id="KW-1133">Transmembrane helix</keyword>
<dbReference type="SMART" id="SM01381">
    <property type="entry name" value="7TM_GPCR_Srsx"/>
    <property type="match status" value="1"/>
</dbReference>
<feature type="transmembrane region" description="Helical" evidence="12">
    <location>
        <begin position="86"/>
        <end position="108"/>
    </location>
</feature>
<feature type="transmembrane region" description="Helical" evidence="12">
    <location>
        <begin position="54"/>
        <end position="74"/>
    </location>
</feature>
<keyword evidence="15" id="KW-1185">Reference proteome</keyword>
<evidence type="ECO:0000256" key="4">
    <source>
        <dbReference type="ARBA" id="ARBA00022989"/>
    </source>
</evidence>
<comment type="similarity">
    <text evidence="11">Belongs to the G-protein coupled receptor 1 family.</text>
</comment>
<dbReference type="GO" id="GO:0004930">
    <property type="term" value="F:G protein-coupled receptor activity"/>
    <property type="evidence" value="ECO:0007669"/>
    <property type="project" value="UniProtKB-KW"/>
</dbReference>
<dbReference type="Gene3D" id="1.20.1070.10">
    <property type="entry name" value="Rhodopsin 7-helix transmembrane proteins"/>
    <property type="match status" value="1"/>
</dbReference>
<evidence type="ECO:0000256" key="11">
    <source>
        <dbReference type="RuleBase" id="RU000688"/>
    </source>
</evidence>
<evidence type="ECO:0000256" key="5">
    <source>
        <dbReference type="ARBA" id="ARBA00023040"/>
    </source>
</evidence>
<evidence type="ECO:0000256" key="12">
    <source>
        <dbReference type="SAM" id="Phobius"/>
    </source>
</evidence>
<evidence type="ECO:0000313" key="15">
    <source>
        <dbReference type="Proteomes" id="UP000735302"/>
    </source>
</evidence>
<keyword evidence="7" id="KW-1015">Disulfide bond</keyword>
<dbReference type="Proteomes" id="UP000735302">
    <property type="component" value="Unassembled WGS sequence"/>
</dbReference>
<keyword evidence="8 11" id="KW-0675">Receptor</keyword>
<keyword evidence="3 11" id="KW-0812">Transmembrane</keyword>
<feature type="domain" description="G-protein coupled receptors family 1 profile" evidence="13">
    <location>
        <begin position="65"/>
        <end position="337"/>
    </location>
</feature>
<accession>A0AAV4AKF3</accession>
<evidence type="ECO:0000256" key="2">
    <source>
        <dbReference type="ARBA" id="ARBA00022475"/>
    </source>
</evidence>
<dbReference type="InterPro" id="IPR017452">
    <property type="entry name" value="GPCR_Rhodpsn_7TM"/>
</dbReference>
<dbReference type="GO" id="GO:0005886">
    <property type="term" value="C:plasma membrane"/>
    <property type="evidence" value="ECO:0007669"/>
    <property type="project" value="UniProtKB-SubCell"/>
</dbReference>
<reference evidence="14 15" key="1">
    <citation type="journal article" date="2021" name="Elife">
        <title>Chloroplast acquisition without the gene transfer in kleptoplastic sea slugs, Plakobranchus ocellatus.</title>
        <authorList>
            <person name="Maeda T."/>
            <person name="Takahashi S."/>
            <person name="Yoshida T."/>
            <person name="Shimamura S."/>
            <person name="Takaki Y."/>
            <person name="Nagai Y."/>
            <person name="Toyoda A."/>
            <person name="Suzuki Y."/>
            <person name="Arimoto A."/>
            <person name="Ishii H."/>
            <person name="Satoh N."/>
            <person name="Nishiyama T."/>
            <person name="Hasebe M."/>
            <person name="Maruyama T."/>
            <person name="Minagawa J."/>
            <person name="Obokata J."/>
            <person name="Shigenobu S."/>
        </authorList>
    </citation>
    <scope>NUCLEOTIDE SEQUENCE [LARGE SCALE GENOMIC DNA]</scope>
</reference>
<dbReference type="InterPro" id="IPR000405">
    <property type="entry name" value="Galanin_rcpt"/>
</dbReference>